<dbReference type="PANTHER" id="PTHR42756:SF1">
    <property type="entry name" value="TRANSCRIPTIONAL REPRESSOR OF EMRAB OPERON"/>
    <property type="match status" value="1"/>
</dbReference>
<evidence type="ECO:0000256" key="2">
    <source>
        <dbReference type="ARBA" id="ARBA00022490"/>
    </source>
</evidence>
<dbReference type="SMART" id="SM00347">
    <property type="entry name" value="HTH_MARR"/>
    <property type="match status" value="1"/>
</dbReference>
<keyword evidence="3" id="KW-0805">Transcription regulation</keyword>
<evidence type="ECO:0000256" key="3">
    <source>
        <dbReference type="ARBA" id="ARBA00023015"/>
    </source>
</evidence>
<dbReference type="GO" id="GO:0005737">
    <property type="term" value="C:cytoplasm"/>
    <property type="evidence" value="ECO:0007669"/>
    <property type="project" value="UniProtKB-SubCell"/>
</dbReference>
<feature type="domain" description="HTH marR-type" evidence="9">
    <location>
        <begin position="1"/>
        <end position="136"/>
    </location>
</feature>
<reference evidence="10 11" key="1">
    <citation type="journal article" date="2020" name="Syst. Appl. Microbiol.">
        <title>Arthrospiribacter ruber gen. nov., sp. nov., a novel bacterium isolated from Arthrospira cultures.</title>
        <authorList>
            <person name="Waleron M."/>
            <person name="Misztak A."/>
            <person name="Waleron M.M."/>
            <person name="Furmaniak M."/>
            <person name="Mrozik A."/>
            <person name="Waleron K."/>
        </authorList>
    </citation>
    <scope>NUCLEOTIDE SEQUENCE [LARGE SCALE GENOMIC DNA]</scope>
    <source>
        <strain evidence="10 11">DPMB0001</strain>
    </source>
</reference>
<name>A0A951IWV2_9BACT</name>
<dbReference type="InterPro" id="IPR055166">
    <property type="entry name" value="Transc_reg_Sar_Rot_HTH"/>
</dbReference>
<evidence type="ECO:0000256" key="4">
    <source>
        <dbReference type="ARBA" id="ARBA00023125"/>
    </source>
</evidence>
<dbReference type="InterPro" id="IPR000835">
    <property type="entry name" value="HTH_MarR-typ"/>
</dbReference>
<evidence type="ECO:0000313" key="10">
    <source>
        <dbReference type="EMBL" id="MBW3467449.1"/>
    </source>
</evidence>
<dbReference type="EMBL" id="RPHB01000003">
    <property type="protein sequence ID" value="MBW3467449.1"/>
    <property type="molecule type" value="Genomic_DNA"/>
</dbReference>
<dbReference type="PROSITE" id="PS50995">
    <property type="entry name" value="HTH_MARR_2"/>
    <property type="match status" value="1"/>
</dbReference>
<dbReference type="RefSeq" id="WP_219287719.1">
    <property type="nucleotide sequence ID" value="NZ_RPHB01000003.1"/>
</dbReference>
<evidence type="ECO:0000256" key="8">
    <source>
        <dbReference type="ARBA" id="ARBA00047207"/>
    </source>
</evidence>
<accession>A0A951IWV2</accession>
<comment type="subcellular location">
    <subcellularLocation>
        <location evidence="1">Cytoplasm</location>
    </subcellularLocation>
</comment>
<sequence>MAKLSEDPSFPFYVASRLFSQAYREPLAEIGLTYPQFLVMMVLWEKDGQMVSQIGQALQLDSGTLTPLLKRLESANLIKRVRSESDERRVEIELTYPGSNLQRKAQEIHTKAMEIFNNWEEKELKQLRSLTEKLISTFNAS</sequence>
<dbReference type="FunFam" id="1.10.10.10:FF:000163">
    <property type="entry name" value="MarR family transcriptional regulator"/>
    <property type="match status" value="1"/>
</dbReference>
<evidence type="ECO:0000259" key="9">
    <source>
        <dbReference type="PROSITE" id="PS50995"/>
    </source>
</evidence>
<organism evidence="10 11">
    <name type="scientific">Arthrospiribacter ruber</name>
    <dbReference type="NCBI Taxonomy" id="2487934"/>
    <lineage>
        <taxon>Bacteria</taxon>
        <taxon>Pseudomonadati</taxon>
        <taxon>Bacteroidota</taxon>
        <taxon>Cytophagia</taxon>
        <taxon>Cytophagales</taxon>
        <taxon>Cyclobacteriaceae</taxon>
        <taxon>Arthrospiribacter</taxon>
    </lineage>
</organism>
<dbReference type="GO" id="GO:0003677">
    <property type="term" value="F:DNA binding"/>
    <property type="evidence" value="ECO:0007669"/>
    <property type="project" value="UniProtKB-KW"/>
</dbReference>
<dbReference type="Pfam" id="PF22381">
    <property type="entry name" value="Staph_reg_Sar_Rot"/>
    <property type="match status" value="1"/>
</dbReference>
<keyword evidence="2" id="KW-0963">Cytoplasm</keyword>
<protein>
    <recommendedName>
        <fullName evidence="7">HTH-type transcriptional regulator SarZ</fullName>
    </recommendedName>
    <alternativeName>
        <fullName evidence="8">Staphylococcal accessory regulator Z</fullName>
    </alternativeName>
</protein>
<dbReference type="PANTHER" id="PTHR42756">
    <property type="entry name" value="TRANSCRIPTIONAL REGULATOR, MARR"/>
    <property type="match status" value="1"/>
</dbReference>
<dbReference type="Proteomes" id="UP000727490">
    <property type="component" value="Unassembled WGS sequence"/>
</dbReference>
<evidence type="ECO:0000256" key="7">
    <source>
        <dbReference type="ARBA" id="ARBA00047188"/>
    </source>
</evidence>
<dbReference type="GO" id="GO:0003700">
    <property type="term" value="F:DNA-binding transcription factor activity"/>
    <property type="evidence" value="ECO:0007669"/>
    <property type="project" value="InterPro"/>
</dbReference>
<evidence type="ECO:0000256" key="1">
    <source>
        <dbReference type="ARBA" id="ARBA00004496"/>
    </source>
</evidence>
<keyword evidence="5" id="KW-0804">Transcription</keyword>
<keyword evidence="11" id="KW-1185">Reference proteome</keyword>
<comment type="similarity">
    <text evidence="6">Belongs to the SarZ family.</text>
</comment>
<evidence type="ECO:0000256" key="6">
    <source>
        <dbReference type="ARBA" id="ARBA00046337"/>
    </source>
</evidence>
<proteinExistence type="inferred from homology"/>
<evidence type="ECO:0000313" key="11">
    <source>
        <dbReference type="Proteomes" id="UP000727490"/>
    </source>
</evidence>
<evidence type="ECO:0000256" key="5">
    <source>
        <dbReference type="ARBA" id="ARBA00023163"/>
    </source>
</evidence>
<dbReference type="AlphaFoldDB" id="A0A951IWV2"/>
<gene>
    <name evidence="10" type="ORF">EGN73_06435</name>
</gene>
<keyword evidence="4" id="KW-0238">DNA-binding</keyword>
<comment type="caution">
    <text evidence="10">The sequence shown here is derived from an EMBL/GenBank/DDBJ whole genome shotgun (WGS) entry which is preliminary data.</text>
</comment>